<organism evidence="1">
    <name type="scientific">bioreactor metagenome</name>
    <dbReference type="NCBI Taxonomy" id="1076179"/>
    <lineage>
        <taxon>unclassified sequences</taxon>
        <taxon>metagenomes</taxon>
        <taxon>ecological metagenomes</taxon>
    </lineage>
</organism>
<sequence>MAVGSDNDESGRGIPFLAHDLMTDSSEPVQIVKVFDPLFFDKFPADLLRIGIFDG</sequence>
<reference evidence="1" key="1">
    <citation type="submission" date="2019-08" db="EMBL/GenBank/DDBJ databases">
        <authorList>
            <person name="Kucharzyk K."/>
            <person name="Murdoch R.W."/>
            <person name="Higgins S."/>
            <person name="Loffler F."/>
        </authorList>
    </citation>
    <scope>NUCLEOTIDE SEQUENCE</scope>
</reference>
<protein>
    <submittedName>
        <fullName evidence="1">Uncharacterized protein</fullName>
    </submittedName>
</protein>
<dbReference type="AlphaFoldDB" id="A0A645JDE0"/>
<comment type="caution">
    <text evidence="1">The sequence shown here is derived from an EMBL/GenBank/DDBJ whole genome shotgun (WGS) entry which is preliminary data.</text>
</comment>
<proteinExistence type="predicted"/>
<gene>
    <name evidence="1" type="ORF">SDC9_209213</name>
</gene>
<evidence type="ECO:0000313" key="1">
    <source>
        <dbReference type="EMBL" id="MPN61476.1"/>
    </source>
</evidence>
<name>A0A645JDE0_9ZZZZ</name>
<accession>A0A645JDE0</accession>
<dbReference type="EMBL" id="VSSQ01138142">
    <property type="protein sequence ID" value="MPN61476.1"/>
    <property type="molecule type" value="Genomic_DNA"/>
</dbReference>